<keyword evidence="2" id="KW-0378">Hydrolase</keyword>
<dbReference type="GO" id="GO:0004806">
    <property type="term" value="F:triacylglycerol lipase activity"/>
    <property type="evidence" value="ECO:0007669"/>
    <property type="project" value="TreeGrafter"/>
</dbReference>
<dbReference type="SUPFAM" id="SSF53474">
    <property type="entry name" value="alpha/beta-Hydrolases"/>
    <property type="match status" value="1"/>
</dbReference>
<dbReference type="EMBL" id="JADJOT010000011">
    <property type="protein sequence ID" value="MBK7955741.1"/>
    <property type="molecule type" value="Genomic_DNA"/>
</dbReference>
<dbReference type="Pfam" id="PF00561">
    <property type="entry name" value="Abhydrolase_1"/>
    <property type="match status" value="1"/>
</dbReference>
<accession>A0A935TC09</accession>
<proteinExistence type="predicted"/>
<evidence type="ECO:0000259" key="1">
    <source>
        <dbReference type="Pfam" id="PF00561"/>
    </source>
</evidence>
<name>A0A935TC09_9PROT</name>
<comment type="caution">
    <text evidence="2">The sequence shown here is derived from an EMBL/GenBank/DDBJ whole genome shotgun (WGS) entry which is preliminary data.</text>
</comment>
<dbReference type="PANTHER" id="PTHR43433:SF5">
    <property type="entry name" value="AB HYDROLASE-1 DOMAIN-CONTAINING PROTEIN"/>
    <property type="match status" value="1"/>
</dbReference>
<feature type="domain" description="AB hydrolase-1" evidence="1">
    <location>
        <begin position="22"/>
        <end position="272"/>
    </location>
</feature>
<dbReference type="PANTHER" id="PTHR43433">
    <property type="entry name" value="HYDROLASE, ALPHA/BETA FOLD FAMILY PROTEIN"/>
    <property type="match status" value="1"/>
</dbReference>
<dbReference type="Proteomes" id="UP000706151">
    <property type="component" value="Unassembled WGS sequence"/>
</dbReference>
<dbReference type="InterPro" id="IPR050471">
    <property type="entry name" value="AB_hydrolase"/>
</dbReference>
<sequence length="297" mass="31716">MPQITANHLQIEYETFGAESAPAILLIMGLGAQLGRWNIELCQALVDRDYRVIRFDNRDCGLSSKLDSAGVPDIGRALRSGAPLTAPYTLEDMAADCIGLLDALGIEKAHIVGASMGGAIAQLVAALYPQRTLSLTSIMSTSSHPDLPPPTRAAAQALMAPLPPTRDRESLIEDAIRRQLAVASPDFPSCPQRLRELFTEEHERGFYPRGVTRQLAAFLASSDRRALLATIQAPTLVLHGADDPLIPVACGYDVAAHIPGAQMRVIEGMAHDFPVALTAVFADAIAGVAQAAQARPR</sequence>
<reference evidence="2 3" key="1">
    <citation type="submission" date="2020-10" db="EMBL/GenBank/DDBJ databases">
        <title>Connecting structure to function with the recovery of over 1000 high-quality activated sludge metagenome-assembled genomes encoding full-length rRNA genes using long-read sequencing.</title>
        <authorList>
            <person name="Singleton C.M."/>
            <person name="Petriglieri F."/>
            <person name="Kristensen J.M."/>
            <person name="Kirkegaard R.H."/>
            <person name="Michaelsen T.Y."/>
            <person name="Andersen M.H."/>
            <person name="Karst S.M."/>
            <person name="Dueholm M.S."/>
            <person name="Nielsen P.H."/>
            <person name="Albertsen M."/>
        </authorList>
    </citation>
    <scope>NUCLEOTIDE SEQUENCE [LARGE SCALE GENOMIC DNA]</scope>
    <source>
        <strain evidence="2">Fred_18-Q3-R57-64_BAT3C.720</strain>
    </source>
</reference>
<dbReference type="InterPro" id="IPR000073">
    <property type="entry name" value="AB_hydrolase_1"/>
</dbReference>
<dbReference type="Gene3D" id="3.40.50.1820">
    <property type="entry name" value="alpha/beta hydrolase"/>
    <property type="match status" value="1"/>
</dbReference>
<dbReference type="InterPro" id="IPR029058">
    <property type="entry name" value="AB_hydrolase_fold"/>
</dbReference>
<evidence type="ECO:0000313" key="3">
    <source>
        <dbReference type="Proteomes" id="UP000706151"/>
    </source>
</evidence>
<evidence type="ECO:0000313" key="2">
    <source>
        <dbReference type="EMBL" id="MBK7955741.1"/>
    </source>
</evidence>
<dbReference type="AlphaFoldDB" id="A0A935TC09"/>
<dbReference type="GO" id="GO:0046503">
    <property type="term" value="P:glycerolipid catabolic process"/>
    <property type="evidence" value="ECO:0007669"/>
    <property type="project" value="TreeGrafter"/>
</dbReference>
<gene>
    <name evidence="2" type="ORF">IPK02_18375</name>
</gene>
<organism evidence="2 3">
    <name type="scientific">Candidatus Accumulibacter affinis</name>
    <dbReference type="NCBI Taxonomy" id="2954384"/>
    <lineage>
        <taxon>Bacteria</taxon>
        <taxon>Pseudomonadati</taxon>
        <taxon>Pseudomonadota</taxon>
        <taxon>Betaproteobacteria</taxon>
        <taxon>Candidatus Accumulibacter</taxon>
    </lineage>
</organism>
<protein>
    <submittedName>
        <fullName evidence="2">Alpha/beta hydrolase</fullName>
    </submittedName>
</protein>